<dbReference type="PANTHER" id="PTHR22946:SF9">
    <property type="entry name" value="POLYKETIDE TRANSFERASE AF380"/>
    <property type="match status" value="1"/>
</dbReference>
<dbReference type="GO" id="GO:0016787">
    <property type="term" value="F:hydrolase activity"/>
    <property type="evidence" value="ECO:0007669"/>
    <property type="project" value="UniProtKB-KW"/>
</dbReference>
<dbReference type="SUPFAM" id="SSF53474">
    <property type="entry name" value="alpha/beta-Hydrolases"/>
    <property type="match status" value="1"/>
</dbReference>
<dbReference type="PANTHER" id="PTHR22946">
    <property type="entry name" value="DIENELACTONE HYDROLASE DOMAIN-CONTAINING PROTEIN-RELATED"/>
    <property type="match status" value="1"/>
</dbReference>
<dbReference type="Gene3D" id="3.40.50.1820">
    <property type="entry name" value="alpha/beta hydrolase"/>
    <property type="match status" value="1"/>
</dbReference>
<keyword evidence="5" id="KW-1185">Reference proteome</keyword>
<organism evidence="4 5">
    <name type="scientific">Herbaspirillum chlorophenolicum</name>
    <dbReference type="NCBI Taxonomy" id="211589"/>
    <lineage>
        <taxon>Bacteria</taxon>
        <taxon>Pseudomonadati</taxon>
        <taxon>Pseudomonadota</taxon>
        <taxon>Betaproteobacteria</taxon>
        <taxon>Burkholderiales</taxon>
        <taxon>Oxalobacteraceae</taxon>
        <taxon>Herbaspirillum</taxon>
    </lineage>
</organism>
<reference evidence="4 5" key="1">
    <citation type="submission" date="2024-10" db="EMBL/GenBank/DDBJ databases">
        <title>The Natural Products Discovery Center: Release of the First 8490 Sequenced Strains for Exploring Actinobacteria Biosynthetic Diversity.</title>
        <authorList>
            <person name="Kalkreuter E."/>
            <person name="Kautsar S.A."/>
            <person name="Yang D."/>
            <person name="Bader C.D."/>
            <person name="Teijaro C.N."/>
            <person name="Fluegel L."/>
            <person name="Davis C.M."/>
            <person name="Simpson J.R."/>
            <person name="Lauterbach L."/>
            <person name="Steele A.D."/>
            <person name="Gui C."/>
            <person name="Meng S."/>
            <person name="Li G."/>
            <person name="Viehrig K."/>
            <person name="Ye F."/>
            <person name="Su P."/>
            <person name="Kiefer A.F."/>
            <person name="Nichols A."/>
            <person name="Cepeda A.J."/>
            <person name="Yan W."/>
            <person name="Fan B."/>
            <person name="Jiang Y."/>
            <person name="Adhikari A."/>
            <person name="Zheng C.-J."/>
            <person name="Schuster L."/>
            <person name="Cowan T.M."/>
            <person name="Smanski M.J."/>
            <person name="Chevrette M.G."/>
            <person name="De Carvalho L.P.S."/>
            <person name="Shen B."/>
        </authorList>
    </citation>
    <scope>NUCLEOTIDE SEQUENCE [LARGE SCALE GENOMIC DNA]</scope>
    <source>
        <strain evidence="4 5">NPDC087045</strain>
    </source>
</reference>
<evidence type="ECO:0000256" key="2">
    <source>
        <dbReference type="SAM" id="SignalP"/>
    </source>
</evidence>
<evidence type="ECO:0000313" key="5">
    <source>
        <dbReference type="Proteomes" id="UP001617427"/>
    </source>
</evidence>
<feature type="domain" description="Xaa-Pro dipeptidyl-peptidase-like" evidence="3">
    <location>
        <begin position="47"/>
        <end position="181"/>
    </location>
</feature>
<keyword evidence="1 4" id="KW-0378">Hydrolase</keyword>
<proteinExistence type="predicted"/>
<dbReference type="PROSITE" id="PS51257">
    <property type="entry name" value="PROKAR_LIPOPROTEIN"/>
    <property type="match status" value="1"/>
</dbReference>
<dbReference type="EMBL" id="JBIUZV010000004">
    <property type="protein sequence ID" value="MFJ3045861.1"/>
    <property type="molecule type" value="Genomic_DNA"/>
</dbReference>
<accession>A0ABW8EYY8</accession>
<dbReference type="Proteomes" id="UP001617427">
    <property type="component" value="Unassembled WGS sequence"/>
</dbReference>
<protein>
    <submittedName>
        <fullName evidence="4">Dienelactone hydrolase family protein</fullName>
        <ecNumber evidence="4">3.1.-.-</ecNumber>
    </submittedName>
</protein>
<dbReference type="EC" id="3.1.-.-" evidence="4"/>
<evidence type="ECO:0000259" key="3">
    <source>
        <dbReference type="Pfam" id="PF02129"/>
    </source>
</evidence>
<dbReference type="Pfam" id="PF02129">
    <property type="entry name" value="Peptidase_S15"/>
    <property type="match status" value="1"/>
</dbReference>
<dbReference type="InterPro" id="IPR029058">
    <property type="entry name" value="AB_hydrolase_fold"/>
</dbReference>
<gene>
    <name evidence="4" type="ORF">ACIPEN_08530</name>
</gene>
<feature type="chain" id="PRO_5046245267" evidence="2">
    <location>
        <begin position="25"/>
        <end position="377"/>
    </location>
</feature>
<sequence>MKKGLSGTLRLLALGMALSGGACAAEDIVLDKAMHEEVVMIPSTHAGVRLETTIFKPNGAGPFPIVVMNHGKAPGNSAFQPRSRYLVIAREFLERGYAVIIPMRQGFSASGGLYIDGGCNIESNGNAQADDVQAALDYAQKQPWADHDNVVVMGQSHGGLTTLAYGARNPAHVKALVNFAGGLRKDAFSCQWQYSLIDAFESYGAATKIPSLWFYGANDSYFAPEVVQQMYAAYTRHHADAKLIAYGPFKQDSHGMSSSIDGLPIWWPETEALLQRVGLPTKRLFVATDYGELPVTAPASNADVVPYVKQNGREGYARFLNAKLPRAFAISESGAWGSAIGGNYTERALQNCQSHSQVPCHLYAVNQSTVWAAAENK</sequence>
<evidence type="ECO:0000313" key="4">
    <source>
        <dbReference type="EMBL" id="MFJ3045861.1"/>
    </source>
</evidence>
<evidence type="ECO:0000256" key="1">
    <source>
        <dbReference type="ARBA" id="ARBA00022801"/>
    </source>
</evidence>
<dbReference type="RefSeq" id="WP_402699692.1">
    <property type="nucleotide sequence ID" value="NZ_JBIUZV010000004.1"/>
</dbReference>
<feature type="signal peptide" evidence="2">
    <location>
        <begin position="1"/>
        <end position="24"/>
    </location>
</feature>
<name>A0ABW8EYY8_9BURK</name>
<comment type="caution">
    <text evidence="4">The sequence shown here is derived from an EMBL/GenBank/DDBJ whole genome shotgun (WGS) entry which is preliminary data.</text>
</comment>
<dbReference type="InterPro" id="IPR050261">
    <property type="entry name" value="FrsA_esterase"/>
</dbReference>
<keyword evidence="2" id="KW-0732">Signal</keyword>
<dbReference type="InterPro" id="IPR000383">
    <property type="entry name" value="Xaa-Pro-like_dom"/>
</dbReference>